<evidence type="ECO:0000259" key="2">
    <source>
        <dbReference type="PROSITE" id="PS51411"/>
    </source>
</evidence>
<evidence type="ECO:0000313" key="4">
    <source>
        <dbReference type="Proteomes" id="UP000324298"/>
    </source>
</evidence>
<proteinExistence type="predicted"/>
<organism evidence="3 4">
    <name type="scientific">Oryzomonas rubra</name>
    <dbReference type="NCBI Taxonomy" id="2509454"/>
    <lineage>
        <taxon>Bacteria</taxon>
        <taxon>Pseudomonadati</taxon>
        <taxon>Thermodesulfobacteriota</taxon>
        <taxon>Desulfuromonadia</taxon>
        <taxon>Geobacterales</taxon>
        <taxon>Geobacteraceae</taxon>
        <taxon>Oryzomonas</taxon>
    </lineage>
</organism>
<dbReference type="PROSITE" id="PS51411">
    <property type="entry name" value="PSP1_C"/>
    <property type="match status" value="1"/>
</dbReference>
<dbReference type="AlphaFoldDB" id="A0A5A9XPQ3"/>
<comment type="caution">
    <text evidence="3">The sequence shown here is derived from an EMBL/GenBank/DDBJ whole genome shotgun (WGS) entry which is preliminary data.</text>
</comment>
<feature type="compositionally biased region" description="Low complexity" evidence="1">
    <location>
        <begin position="267"/>
        <end position="279"/>
    </location>
</feature>
<feature type="compositionally biased region" description="Low complexity" evidence="1">
    <location>
        <begin position="364"/>
        <end position="375"/>
    </location>
</feature>
<feature type="compositionally biased region" description="Basic and acidic residues" evidence="1">
    <location>
        <begin position="307"/>
        <end position="317"/>
    </location>
</feature>
<feature type="compositionally biased region" description="Basic residues" evidence="1">
    <location>
        <begin position="342"/>
        <end position="358"/>
    </location>
</feature>
<dbReference type="PANTHER" id="PTHR43830">
    <property type="entry name" value="PROTEIN PSP1"/>
    <property type="match status" value="1"/>
</dbReference>
<dbReference type="GO" id="GO:0005737">
    <property type="term" value="C:cytoplasm"/>
    <property type="evidence" value="ECO:0007669"/>
    <property type="project" value="TreeGrafter"/>
</dbReference>
<dbReference type="OrthoDB" id="9779344at2"/>
<dbReference type="NCBIfam" id="NF041131">
    <property type="entry name" value="RicT_YaaT_fam"/>
    <property type="match status" value="1"/>
</dbReference>
<keyword evidence="4" id="KW-1185">Reference proteome</keyword>
<dbReference type="EMBL" id="SRSD01000001">
    <property type="protein sequence ID" value="KAA0895066.1"/>
    <property type="molecule type" value="Genomic_DNA"/>
</dbReference>
<feature type="domain" description="PSP1 C-terminal" evidence="2">
    <location>
        <begin position="60"/>
        <end position="145"/>
    </location>
</feature>
<dbReference type="Pfam" id="PF04468">
    <property type="entry name" value="PSP1"/>
    <property type="match status" value="1"/>
</dbReference>
<feature type="region of interest" description="Disordered" evidence="1">
    <location>
        <begin position="267"/>
        <end position="375"/>
    </location>
</feature>
<evidence type="ECO:0000313" key="3">
    <source>
        <dbReference type="EMBL" id="KAA0895066.1"/>
    </source>
</evidence>
<dbReference type="Proteomes" id="UP000324298">
    <property type="component" value="Unassembled WGS sequence"/>
</dbReference>
<evidence type="ECO:0000256" key="1">
    <source>
        <dbReference type="SAM" id="MobiDB-lite"/>
    </source>
</evidence>
<protein>
    <recommendedName>
        <fullName evidence="2">PSP1 C-terminal domain-containing protein</fullName>
    </recommendedName>
</protein>
<reference evidence="3 4" key="1">
    <citation type="submission" date="2019-04" db="EMBL/GenBank/DDBJ databases">
        <title>Geobacter ruber sp. nov., ferric-reducing bacteria isolated from paddy soil.</title>
        <authorList>
            <person name="Xu Z."/>
            <person name="Masuda Y."/>
            <person name="Itoh H."/>
            <person name="Senoo K."/>
        </authorList>
    </citation>
    <scope>NUCLEOTIDE SEQUENCE [LARGE SCALE GENOMIC DNA]</scope>
    <source>
        <strain evidence="3 4">Red88</strain>
    </source>
</reference>
<dbReference type="PANTHER" id="PTHR43830:SF3">
    <property type="entry name" value="PROTEIN PSP1"/>
    <property type="match status" value="1"/>
</dbReference>
<dbReference type="InterPro" id="IPR007557">
    <property type="entry name" value="PSP1_C"/>
</dbReference>
<accession>A0A5A9XPQ3</accession>
<dbReference type="InterPro" id="IPR047767">
    <property type="entry name" value="PSP1-like"/>
</dbReference>
<gene>
    <name evidence="3" type="ORF">ET418_00670</name>
</gene>
<dbReference type="RefSeq" id="WP_149305650.1">
    <property type="nucleotide sequence ID" value="NZ_SRSD01000001.1"/>
</dbReference>
<sequence length="375" mass="42018">MPRIVAIQFSTAGKLYDFDAGNLDLAPGDKVVVETERGLGIGAVLRGPVERSEGVPENLVTIRRKATPDDMATQERNRQLEKSAFDFCLKRIMERAMPMKLVRVEYQFDSSKAVFYFTADGRVDFRDLVKDLAHTFHTRIEMRQIGVRDESKMIGGIGICGRELCCCSFLREFQPVSVKMAKEQNLALNPSKISGQCGRLLCCLDYEYETYCCLRKNFPKCGKRVRTPTAVGVIDKINILTGNITLRLDDNKQITIRRDEILSDNAADALPTLPAAAPASQPEARREQRERKHHQRQPSSPAPAPQQKDETREESKRAAVTPPPPAVEAGGDEAQDGQKKQEGRRRNRHRKHGHRRKQGDKPDTSTTPTPNTPGA</sequence>
<name>A0A5A9XPQ3_9BACT</name>